<comment type="caution">
    <text evidence="2">The sequence shown here is derived from an EMBL/GenBank/DDBJ whole genome shotgun (WGS) entry which is preliminary data.</text>
</comment>
<dbReference type="OrthoDB" id="5320678at2759"/>
<feature type="compositionally biased region" description="Basic and acidic residues" evidence="1">
    <location>
        <begin position="253"/>
        <end position="262"/>
    </location>
</feature>
<feature type="region of interest" description="Disordered" evidence="1">
    <location>
        <begin position="1"/>
        <end position="100"/>
    </location>
</feature>
<feature type="compositionally biased region" description="Polar residues" evidence="1">
    <location>
        <begin position="189"/>
        <end position="198"/>
    </location>
</feature>
<feature type="compositionally biased region" description="Basic and acidic residues" evidence="1">
    <location>
        <begin position="1"/>
        <end position="21"/>
    </location>
</feature>
<protein>
    <submittedName>
        <fullName evidence="2">Uncharacterized protein</fullName>
    </submittedName>
</protein>
<evidence type="ECO:0000313" key="3">
    <source>
        <dbReference type="Proteomes" id="UP000664534"/>
    </source>
</evidence>
<accession>A0A8H3F129</accession>
<dbReference type="Proteomes" id="UP000664534">
    <property type="component" value="Unassembled WGS sequence"/>
</dbReference>
<organism evidence="2 3">
    <name type="scientific">Imshaugia aleurites</name>
    <dbReference type="NCBI Taxonomy" id="172621"/>
    <lineage>
        <taxon>Eukaryota</taxon>
        <taxon>Fungi</taxon>
        <taxon>Dikarya</taxon>
        <taxon>Ascomycota</taxon>
        <taxon>Pezizomycotina</taxon>
        <taxon>Lecanoromycetes</taxon>
        <taxon>OSLEUM clade</taxon>
        <taxon>Lecanoromycetidae</taxon>
        <taxon>Lecanorales</taxon>
        <taxon>Lecanorineae</taxon>
        <taxon>Parmeliaceae</taxon>
        <taxon>Imshaugia</taxon>
    </lineage>
</organism>
<proteinExistence type="predicted"/>
<feature type="compositionally biased region" description="Basic and acidic residues" evidence="1">
    <location>
        <begin position="33"/>
        <end position="43"/>
    </location>
</feature>
<feature type="compositionally biased region" description="Basic and acidic residues" evidence="1">
    <location>
        <begin position="319"/>
        <end position="328"/>
    </location>
</feature>
<feature type="compositionally biased region" description="Polar residues" evidence="1">
    <location>
        <begin position="54"/>
        <end position="90"/>
    </location>
</feature>
<feature type="region of interest" description="Disordered" evidence="1">
    <location>
        <begin position="157"/>
        <end position="330"/>
    </location>
</feature>
<feature type="region of interest" description="Disordered" evidence="1">
    <location>
        <begin position="370"/>
        <end position="415"/>
    </location>
</feature>
<reference evidence="2" key="1">
    <citation type="submission" date="2021-03" db="EMBL/GenBank/DDBJ databases">
        <authorList>
            <person name="Tagirdzhanova G."/>
        </authorList>
    </citation>
    <scope>NUCLEOTIDE SEQUENCE</scope>
</reference>
<feature type="compositionally biased region" description="Basic residues" evidence="1">
    <location>
        <begin position="200"/>
        <end position="211"/>
    </location>
</feature>
<name>A0A8H3F129_9LECA</name>
<evidence type="ECO:0000256" key="1">
    <source>
        <dbReference type="SAM" id="MobiDB-lite"/>
    </source>
</evidence>
<evidence type="ECO:0000313" key="2">
    <source>
        <dbReference type="EMBL" id="CAF9917306.1"/>
    </source>
</evidence>
<keyword evidence="3" id="KW-1185">Reference proteome</keyword>
<feature type="region of interest" description="Disordered" evidence="1">
    <location>
        <begin position="123"/>
        <end position="145"/>
    </location>
</feature>
<dbReference type="EMBL" id="CAJPDT010000018">
    <property type="protein sequence ID" value="CAF9917306.1"/>
    <property type="molecule type" value="Genomic_DNA"/>
</dbReference>
<sequence length="415" mass="43925">MDEYHGGDESPVMSHDKRIDLNEPIIWEGETPYEGKGKGRSEGFSDLPIPGDSAPSTAPSTRPVSQSEGDSAPSTAPSTRPVSQNSSGLPINNRRDTHECGCTDIYDDYGRKRQQACDLHKTNPMRSMLPLPPKRPLSEVTNLDGGTQRMSMYMPQAERNEDSPNPGPPVMTPINSERAIEPTGPPDTLTITPTQEATHNTKRRGQRRARGPKASDSKATDPNAVLPATTPQIAQEAGTEPSQIESSEDNEDGGVRLYDEHPGQSPVNEGGKSVGGASDPAFRKEHGPLKSILKTTGGTTAEARPKKTARVIPEPVNDDGEKPKDNSEGARLFHASAGMLRDPSGPVHQAQGGAPVPSLLLHTEEGSIEEPVIDSGPSAPGGVDPGNNAGIMPPGDHDDNDSSEGGMTCPSCVLT</sequence>
<dbReference type="AlphaFoldDB" id="A0A8H3F129"/>
<gene>
    <name evidence="2" type="ORF">IMSHALPRED_003530</name>
</gene>